<evidence type="ECO:0000313" key="2">
    <source>
        <dbReference type="EMBL" id="TYO92894.1"/>
    </source>
</evidence>
<reference evidence="2 3" key="1">
    <citation type="submission" date="2019-07" db="EMBL/GenBank/DDBJ databases">
        <title>Genomic Encyclopedia of Archaeal and Bacterial Type Strains, Phase II (KMG-II): from individual species to whole genera.</title>
        <authorList>
            <person name="Goeker M."/>
        </authorList>
    </citation>
    <scope>NUCLEOTIDE SEQUENCE [LARGE SCALE GENOMIC DNA]</scope>
    <source>
        <strain evidence="2 3">DSM 14571</strain>
    </source>
</reference>
<feature type="chain" id="PRO_5047114746" evidence="1">
    <location>
        <begin position="18"/>
        <end position="433"/>
    </location>
</feature>
<keyword evidence="3" id="KW-1185">Reference proteome</keyword>
<evidence type="ECO:0000256" key="1">
    <source>
        <dbReference type="SAM" id="SignalP"/>
    </source>
</evidence>
<dbReference type="RefSeq" id="WP_260255588.1">
    <property type="nucleotide sequence ID" value="NZ_FLSS01000021.1"/>
</dbReference>
<dbReference type="EMBL" id="VNHK01000003">
    <property type="protein sequence ID" value="TYO92894.1"/>
    <property type="molecule type" value="Genomic_DNA"/>
</dbReference>
<feature type="signal peptide" evidence="1">
    <location>
        <begin position="1"/>
        <end position="17"/>
    </location>
</feature>
<name>A0ABY3NIZ9_ELIMR</name>
<keyword evidence="1" id="KW-0732">Signal</keyword>
<organism evidence="2 3">
    <name type="scientific">Elizabethkingia miricola</name>
    <name type="common">Chryseobacterium miricola</name>
    <dbReference type="NCBI Taxonomy" id="172045"/>
    <lineage>
        <taxon>Bacteria</taxon>
        <taxon>Pseudomonadati</taxon>
        <taxon>Bacteroidota</taxon>
        <taxon>Flavobacteriia</taxon>
        <taxon>Flavobacteriales</taxon>
        <taxon>Weeksellaceae</taxon>
        <taxon>Elizabethkingia</taxon>
    </lineage>
</organism>
<comment type="caution">
    <text evidence="2">The sequence shown here is derived from an EMBL/GenBank/DDBJ whole genome shotgun (WGS) entry which is preliminary data.</text>
</comment>
<protein>
    <submittedName>
        <fullName evidence="2">Uncharacterized protein</fullName>
    </submittedName>
</protein>
<proteinExistence type="predicted"/>
<dbReference type="Proteomes" id="UP000324513">
    <property type="component" value="Unassembled WGS sequence"/>
</dbReference>
<sequence length="433" mass="46652">MKKLSILLFTIPGFYFAQLAAPQGQIQTSTNPETGNIGIGTTTPEEKLDITNGFLKIGNVSIGHSGAKSPKNAVSLGSDNHGTVLLGSNLHLNYNPFSNSNLQTSLTHPTLAGAGIVIPGNNQENQGSIIFHTKPPAPTTTEIVFNSPSMIIKENGNVGIGTLNPENSESWDKVLEVKGNVHSKIIASSSNITTGVWSHEVGYHGSPIGGLAGTYTNHPFSLITNKTPKMTISADGNIGIGTINPENSESWNKVVEIKGNKTSKFINSTSTISTGVWSHEYGFYGSPAGGMAGTSTNHPYSLVTNKTPKMTISTDGNIGIGTTNPQNKLDVNGTVHAKEVKIDIAGWADFVFDKEYQLPTLDEVEQHIHEKGHLPNIPNTKEVTENGLSLGESQKLLLQKIEELTLYSIEQNKLIKEQQERLKKLEEKQNIKP</sequence>
<evidence type="ECO:0000313" key="3">
    <source>
        <dbReference type="Proteomes" id="UP000324513"/>
    </source>
</evidence>
<gene>
    <name evidence="2" type="ORF">LX74_00955</name>
</gene>
<accession>A0ABY3NIZ9</accession>